<reference evidence="3" key="1">
    <citation type="submission" date="2022-10" db="EMBL/GenBank/DDBJ databases">
        <title>Whole-Genome Sequencing of Brachybacterium huguangmaarense BRM-3, Isolated from Betula schmidtii.</title>
        <authorList>
            <person name="Haam D."/>
        </authorList>
    </citation>
    <scope>NUCLEOTIDE SEQUENCE</scope>
    <source>
        <strain evidence="3">BRM-3</strain>
    </source>
</reference>
<proteinExistence type="predicted"/>
<gene>
    <name evidence="3" type="ORF">BRM3_07280</name>
</gene>
<evidence type="ECO:0000256" key="1">
    <source>
        <dbReference type="SAM" id="MobiDB-lite"/>
    </source>
</evidence>
<keyword evidence="4" id="KW-1185">Reference proteome</keyword>
<keyword evidence="2" id="KW-0472">Membrane</keyword>
<evidence type="ECO:0000313" key="4">
    <source>
        <dbReference type="Proteomes" id="UP001164305"/>
    </source>
</evidence>
<dbReference type="RefSeq" id="WP_263592670.1">
    <property type="nucleotide sequence ID" value="NZ_CP107020.1"/>
</dbReference>
<dbReference type="EMBL" id="CP107020">
    <property type="protein sequence ID" value="UYG15456.1"/>
    <property type="molecule type" value="Genomic_DNA"/>
</dbReference>
<accession>A0ABY6FWY8</accession>
<evidence type="ECO:0000256" key="2">
    <source>
        <dbReference type="SAM" id="Phobius"/>
    </source>
</evidence>
<dbReference type="Proteomes" id="UP001164305">
    <property type="component" value="Chromosome"/>
</dbReference>
<feature type="compositionally biased region" description="Polar residues" evidence="1">
    <location>
        <begin position="1"/>
        <end position="21"/>
    </location>
</feature>
<feature type="transmembrane region" description="Helical" evidence="2">
    <location>
        <begin position="27"/>
        <end position="46"/>
    </location>
</feature>
<feature type="region of interest" description="Disordered" evidence="1">
    <location>
        <begin position="1"/>
        <end position="23"/>
    </location>
</feature>
<protein>
    <submittedName>
        <fullName evidence="3">Uncharacterized protein</fullName>
    </submittedName>
</protein>
<sequence>MTTTTHAPRSMGTRSPSGTRSTEGRPAVLITALLVAAALVFVVLLWGPALSAAVSIPLALAAIGIVIAGWVVAGPRE</sequence>
<feature type="transmembrane region" description="Helical" evidence="2">
    <location>
        <begin position="52"/>
        <end position="73"/>
    </location>
</feature>
<evidence type="ECO:0000313" key="3">
    <source>
        <dbReference type="EMBL" id="UYG15456.1"/>
    </source>
</evidence>
<keyword evidence="2" id="KW-1133">Transmembrane helix</keyword>
<keyword evidence="2" id="KW-0812">Transmembrane</keyword>
<organism evidence="3 4">
    <name type="scientific">Brachybacterium huguangmaarense</name>
    <dbReference type="NCBI Taxonomy" id="1652028"/>
    <lineage>
        <taxon>Bacteria</taxon>
        <taxon>Bacillati</taxon>
        <taxon>Actinomycetota</taxon>
        <taxon>Actinomycetes</taxon>
        <taxon>Micrococcales</taxon>
        <taxon>Dermabacteraceae</taxon>
        <taxon>Brachybacterium</taxon>
    </lineage>
</organism>
<name>A0ABY6FWY8_9MICO</name>